<evidence type="ECO:0000313" key="2">
    <source>
        <dbReference type="WBParaSite" id="RSKR_0000680300.1"/>
    </source>
</evidence>
<dbReference type="Proteomes" id="UP000095286">
    <property type="component" value="Unplaced"/>
</dbReference>
<name>A0AC35U2L0_9BILA</name>
<reference evidence="2" key="1">
    <citation type="submission" date="2016-11" db="UniProtKB">
        <authorList>
            <consortium name="WormBaseParasite"/>
        </authorList>
    </citation>
    <scope>IDENTIFICATION</scope>
    <source>
        <strain evidence="2">KR3021</strain>
    </source>
</reference>
<accession>A0AC35U2L0</accession>
<dbReference type="WBParaSite" id="RSKR_0000680300.1">
    <property type="protein sequence ID" value="RSKR_0000680300.1"/>
    <property type="gene ID" value="RSKR_0000680300"/>
</dbReference>
<organism evidence="1 2">
    <name type="scientific">Rhabditophanes sp. KR3021</name>
    <dbReference type="NCBI Taxonomy" id="114890"/>
    <lineage>
        <taxon>Eukaryota</taxon>
        <taxon>Metazoa</taxon>
        <taxon>Ecdysozoa</taxon>
        <taxon>Nematoda</taxon>
        <taxon>Chromadorea</taxon>
        <taxon>Rhabditida</taxon>
        <taxon>Tylenchina</taxon>
        <taxon>Panagrolaimomorpha</taxon>
        <taxon>Strongyloidoidea</taxon>
        <taxon>Alloionematidae</taxon>
        <taxon>Rhabditophanes</taxon>
    </lineage>
</organism>
<protein>
    <submittedName>
        <fullName evidence="2">Potassium channel subfamily K member 18</fullName>
    </submittedName>
</protein>
<proteinExistence type="predicted"/>
<sequence>MIWKLFNKKYKDVNWSYGIYLLLLIAYSLFGGLMFQYLERDNELAQVKKQTQLYEKTRLHARDKLGHDLLYYFHDHLNVSIVLSKDFIKTLDAYEKSLGIVSYSQFTDQHFEEQLQWNIAGAIYFSITIFTTIGYGDMSCKTSKGQLFTVIYALFGIPLVITIINSLGNGLFYCVKYLWKNYLFKMIVKVKKLLSKDAIDARLLTDVDYENGEESKRKKSSLDKMLDRISLPSGNSSKIEDDEELPIFLAVFILIAWIFLSAFIFTFFENWSIFESSYFFFISLTTIGLGDYVPNHKVACINFFLIILGLSVVSLSFSIIQLQLELIFRQIVKAIDMDFKKKMTSDKVGKASISCEAGVSDIMILEEGQILTKAEKPLVHFTENMPLREKMLFKMMMGEHMKKELSQKINDKAKLKNKSVQTIDNKVTAGIQTDSIKRLTDLSILQAETLDDEDTDEVATNTTTGANKKRGNTYKKMYIYNVDD</sequence>
<evidence type="ECO:0000313" key="1">
    <source>
        <dbReference type="Proteomes" id="UP000095286"/>
    </source>
</evidence>